<proteinExistence type="predicted"/>
<evidence type="ECO:0000313" key="2">
    <source>
        <dbReference type="EMBL" id="CAA0840374.1"/>
    </source>
</evidence>
<feature type="non-terminal residue" evidence="2">
    <location>
        <position position="94"/>
    </location>
</feature>
<dbReference type="Proteomes" id="UP001153555">
    <property type="component" value="Unassembled WGS sequence"/>
</dbReference>
<gene>
    <name evidence="2" type="ORF">SHERM_00455</name>
</gene>
<accession>A0A9N7NW75</accession>
<keyword evidence="1" id="KW-0732">Signal</keyword>
<evidence type="ECO:0000313" key="3">
    <source>
        <dbReference type="Proteomes" id="UP001153555"/>
    </source>
</evidence>
<reference evidence="2" key="1">
    <citation type="submission" date="2019-12" db="EMBL/GenBank/DDBJ databases">
        <authorList>
            <person name="Scholes J."/>
        </authorList>
    </citation>
    <scope>NUCLEOTIDE SEQUENCE</scope>
</reference>
<dbReference type="EMBL" id="CACSLK010032525">
    <property type="protein sequence ID" value="CAA0840374.1"/>
    <property type="molecule type" value="Genomic_DNA"/>
</dbReference>
<organism evidence="2 3">
    <name type="scientific">Striga hermonthica</name>
    <name type="common">Purple witchweed</name>
    <name type="synonym">Buchnera hermonthica</name>
    <dbReference type="NCBI Taxonomy" id="68872"/>
    <lineage>
        <taxon>Eukaryota</taxon>
        <taxon>Viridiplantae</taxon>
        <taxon>Streptophyta</taxon>
        <taxon>Embryophyta</taxon>
        <taxon>Tracheophyta</taxon>
        <taxon>Spermatophyta</taxon>
        <taxon>Magnoliopsida</taxon>
        <taxon>eudicotyledons</taxon>
        <taxon>Gunneridae</taxon>
        <taxon>Pentapetalae</taxon>
        <taxon>asterids</taxon>
        <taxon>lamiids</taxon>
        <taxon>Lamiales</taxon>
        <taxon>Orobanchaceae</taxon>
        <taxon>Buchnereae</taxon>
        <taxon>Striga</taxon>
    </lineage>
</organism>
<evidence type="ECO:0000256" key="1">
    <source>
        <dbReference type="SAM" id="SignalP"/>
    </source>
</evidence>
<protein>
    <submittedName>
        <fullName evidence="2">Uncharacterized protein</fullName>
    </submittedName>
</protein>
<feature type="non-terminal residue" evidence="2">
    <location>
        <position position="1"/>
    </location>
</feature>
<dbReference type="AlphaFoldDB" id="A0A9N7NW75"/>
<comment type="caution">
    <text evidence="2">The sequence shown here is derived from an EMBL/GenBank/DDBJ whole genome shotgun (WGS) entry which is preliminary data.</text>
</comment>
<name>A0A9N7NW75_STRHE</name>
<feature type="chain" id="PRO_5040200248" evidence="1">
    <location>
        <begin position="22"/>
        <end position="94"/>
    </location>
</feature>
<keyword evidence="3" id="KW-1185">Reference proteome</keyword>
<sequence>QQKLSSLKMIILVVQGVTVKADLYALPLVGPDVMLGVQWLEGLGKVTTDFRIGVTEFKSGGREVTLSTGTEKGTKEVGLKSIQRVWRSGGQIFA</sequence>
<dbReference type="OrthoDB" id="1934862at2759"/>
<feature type="signal peptide" evidence="1">
    <location>
        <begin position="1"/>
        <end position="21"/>
    </location>
</feature>